<keyword evidence="3" id="KW-1185">Reference proteome</keyword>
<feature type="region of interest" description="Disordered" evidence="1">
    <location>
        <begin position="221"/>
        <end position="242"/>
    </location>
</feature>
<dbReference type="Proteomes" id="UP000554482">
    <property type="component" value="Unassembled WGS sequence"/>
</dbReference>
<dbReference type="AlphaFoldDB" id="A0A7J6V7G5"/>
<organism evidence="2 3">
    <name type="scientific">Thalictrum thalictroides</name>
    <name type="common">Rue-anemone</name>
    <name type="synonym">Anemone thalictroides</name>
    <dbReference type="NCBI Taxonomy" id="46969"/>
    <lineage>
        <taxon>Eukaryota</taxon>
        <taxon>Viridiplantae</taxon>
        <taxon>Streptophyta</taxon>
        <taxon>Embryophyta</taxon>
        <taxon>Tracheophyta</taxon>
        <taxon>Spermatophyta</taxon>
        <taxon>Magnoliopsida</taxon>
        <taxon>Ranunculales</taxon>
        <taxon>Ranunculaceae</taxon>
        <taxon>Thalictroideae</taxon>
        <taxon>Thalictrum</taxon>
    </lineage>
</organism>
<gene>
    <name evidence="2" type="ORF">FRX31_029348</name>
</gene>
<proteinExistence type="predicted"/>
<evidence type="ECO:0000313" key="2">
    <source>
        <dbReference type="EMBL" id="KAF5181064.1"/>
    </source>
</evidence>
<protein>
    <submittedName>
        <fullName evidence="2">Uncharacterized protein</fullName>
    </submittedName>
</protein>
<sequence length="242" mass="26053">MDMKVFGRSSTIQASFIVCSKVGHSLDHCRKKNPTLIQKDRDTAGGNQTKTLGHKRNLQVTFQNNNPNGLYQATGKIFAEPPTGSTFEQGETSNPTTQNIPVSTYPILSVETHNPTIITSTSPTDQAPTILTTTTTSATITDLHLPSKSPVRSPSTHNLNHDITNTNSFSALTDLVEDLTTLVIPDMHLSLQNLHTSPKTPIPISLGKSTMKSLSNLASVGIQSEQHNNSPTETPSINVTSA</sequence>
<reference evidence="2 3" key="1">
    <citation type="submission" date="2020-06" db="EMBL/GenBank/DDBJ databases">
        <title>Transcriptomic and genomic resources for Thalictrum thalictroides and T. hernandezii: Facilitating candidate gene discovery in an emerging model plant lineage.</title>
        <authorList>
            <person name="Arias T."/>
            <person name="Riano-Pachon D.M."/>
            <person name="Di Stilio V.S."/>
        </authorList>
    </citation>
    <scope>NUCLEOTIDE SEQUENCE [LARGE SCALE GENOMIC DNA]</scope>
    <source>
        <strain evidence="3">cv. WT478/WT964</strain>
        <tissue evidence="2">Leaves</tissue>
    </source>
</reference>
<name>A0A7J6V7G5_THATH</name>
<comment type="caution">
    <text evidence="2">The sequence shown here is derived from an EMBL/GenBank/DDBJ whole genome shotgun (WGS) entry which is preliminary data.</text>
</comment>
<evidence type="ECO:0000313" key="3">
    <source>
        <dbReference type="Proteomes" id="UP000554482"/>
    </source>
</evidence>
<dbReference type="EMBL" id="JABWDY010036601">
    <property type="protein sequence ID" value="KAF5181064.1"/>
    <property type="molecule type" value="Genomic_DNA"/>
</dbReference>
<accession>A0A7J6V7G5</accession>
<evidence type="ECO:0000256" key="1">
    <source>
        <dbReference type="SAM" id="MobiDB-lite"/>
    </source>
</evidence>